<protein>
    <submittedName>
        <fullName evidence="2">Uncharacterized protein</fullName>
    </submittedName>
</protein>
<feature type="compositionally biased region" description="Basic and acidic residues" evidence="1">
    <location>
        <begin position="425"/>
        <end position="437"/>
    </location>
</feature>
<dbReference type="GeneID" id="9092344"/>
<evidence type="ECO:0000313" key="2">
    <source>
        <dbReference type="EMBL" id="EEH40102.1"/>
    </source>
</evidence>
<evidence type="ECO:0000313" key="3">
    <source>
        <dbReference type="Proteomes" id="UP000002059"/>
    </source>
</evidence>
<dbReference type="RefSeq" id="XP_002789122.1">
    <property type="nucleotide sequence ID" value="XM_002789076.1"/>
</dbReference>
<dbReference type="eggNOG" id="ENOG502S3V7">
    <property type="taxonomic scope" value="Eukaryota"/>
</dbReference>
<dbReference type="EMBL" id="KN294047">
    <property type="protein sequence ID" value="EEH40102.1"/>
    <property type="molecule type" value="Genomic_DNA"/>
</dbReference>
<evidence type="ECO:0000256" key="1">
    <source>
        <dbReference type="SAM" id="MobiDB-lite"/>
    </source>
</evidence>
<accession>C1HDV8</accession>
<feature type="region of interest" description="Disordered" evidence="1">
    <location>
        <begin position="407"/>
        <end position="437"/>
    </location>
</feature>
<dbReference type="OrthoDB" id="5593235at2759"/>
<keyword evidence="3" id="KW-1185">Reference proteome</keyword>
<name>C1HDV8_PARBA</name>
<reference evidence="2 3" key="1">
    <citation type="journal article" date="2011" name="PLoS Genet.">
        <title>Comparative genomic analysis of human fungal pathogens causing paracoccidioidomycosis.</title>
        <authorList>
            <person name="Desjardins C.A."/>
            <person name="Champion M.D."/>
            <person name="Holder J.W."/>
            <person name="Muszewska A."/>
            <person name="Goldberg J."/>
            <person name="Bailao A.M."/>
            <person name="Brigido M.M."/>
            <person name="Ferreira M.E."/>
            <person name="Garcia A.M."/>
            <person name="Grynberg M."/>
            <person name="Gujja S."/>
            <person name="Heiman D.I."/>
            <person name="Henn M.R."/>
            <person name="Kodira C.D."/>
            <person name="Leon-Narvaez H."/>
            <person name="Longo L.V."/>
            <person name="Ma L.J."/>
            <person name="Malavazi I."/>
            <person name="Matsuo A.L."/>
            <person name="Morais F.V."/>
            <person name="Pereira M."/>
            <person name="Rodriguez-Brito S."/>
            <person name="Sakthikumar S."/>
            <person name="Salem-Izacc S.M."/>
            <person name="Sykes S.M."/>
            <person name="Teixeira M.M."/>
            <person name="Vallejo M.C."/>
            <person name="Walter M.E."/>
            <person name="Yandava C."/>
            <person name="Young S."/>
            <person name="Zeng Q."/>
            <person name="Zucker J."/>
            <person name="Felipe M.S."/>
            <person name="Goldman G.H."/>
            <person name="Haas B.J."/>
            <person name="McEwen J.G."/>
            <person name="Nino-Vega G."/>
            <person name="Puccia R."/>
            <person name="San-Blas G."/>
            <person name="Soares C.M."/>
            <person name="Birren B.W."/>
            <person name="Cuomo C.A."/>
        </authorList>
    </citation>
    <scope>NUCLEOTIDE SEQUENCE [LARGE SCALE GENOMIC DNA]</scope>
    <source>
        <strain evidence="3">ATCC MYA-826 / Pb01</strain>
    </source>
</reference>
<dbReference type="Proteomes" id="UP000002059">
    <property type="component" value="Partially assembled WGS sequence"/>
</dbReference>
<proteinExistence type="predicted"/>
<dbReference type="HOGENOM" id="CLU_038504_0_1_1"/>
<gene>
    <name evidence="2" type="ORF">PAAG_08951</name>
</gene>
<feature type="compositionally biased region" description="Pro residues" evidence="1">
    <location>
        <begin position="409"/>
        <end position="423"/>
    </location>
</feature>
<organism evidence="2 3">
    <name type="scientific">Paracoccidioides lutzii (strain ATCC MYA-826 / Pb01)</name>
    <name type="common">Paracoccidioides brasiliensis</name>
    <dbReference type="NCBI Taxonomy" id="502779"/>
    <lineage>
        <taxon>Eukaryota</taxon>
        <taxon>Fungi</taxon>
        <taxon>Dikarya</taxon>
        <taxon>Ascomycota</taxon>
        <taxon>Pezizomycotina</taxon>
        <taxon>Eurotiomycetes</taxon>
        <taxon>Eurotiomycetidae</taxon>
        <taxon>Onygenales</taxon>
        <taxon>Ajellomycetaceae</taxon>
        <taxon>Paracoccidioides</taxon>
    </lineage>
</organism>
<dbReference type="OMA" id="DDIMWLA"/>
<dbReference type="AlphaFoldDB" id="C1HDV8"/>
<sequence length="437" mass="50644">MVSLQVLRSRPAVFAFISITIILGLVKLSQSLDHRPWTRYTSAGGRKPDGNSYWPVQQQPQHAQHGEVLVKPTNVNITGMVFYGRRSRVESMHCYVERNLVENGGWLDEVLWFANTKNKEDLAYLDEILKRSPRYKKIPLDKTVGWPDYAKLWRVVKRGTVYVKIDDDIVWLADDAIPHMVTTKLANPDNFAVSANVINGPPLSFLHFHLGALHPFFPELEEHATHKNRSDLQNWRPSSHPFWAGKSDFEWALDEKPPSGNTHRWLRLKDDKSLCRTPVAKLTYDFWGPTYESWAIAAQQHYSLLENIERNTTHLYKFQPPWNMQGQRIRINCLAILGDDVLDTDVEHWPDNRGDEDMIVLDLPKKLQRHVLVEGRALAAHFNFMHQANLTSTDLLSRYNAYAKEMICKPPPKPTQQPKPNPNPELKKEQKKEKERR</sequence>
<dbReference type="KEGG" id="pbl:PAAG_08951"/>
<dbReference type="VEuPathDB" id="FungiDB:PAAG_08951"/>